<comment type="caution">
    <text evidence="2">The sequence shown here is derived from an EMBL/GenBank/DDBJ whole genome shotgun (WGS) entry which is preliminary data.</text>
</comment>
<proteinExistence type="predicted"/>
<dbReference type="Proteomes" id="UP001470230">
    <property type="component" value="Unassembled WGS sequence"/>
</dbReference>
<dbReference type="EMBL" id="JAPFFF010000018">
    <property type="protein sequence ID" value="KAK8860787.1"/>
    <property type="molecule type" value="Genomic_DNA"/>
</dbReference>
<keyword evidence="3" id="KW-1185">Reference proteome</keyword>
<evidence type="ECO:0000313" key="2">
    <source>
        <dbReference type="EMBL" id="KAK8860787.1"/>
    </source>
</evidence>
<gene>
    <name evidence="2" type="ORF">M9Y10_012453</name>
</gene>
<evidence type="ECO:0000256" key="1">
    <source>
        <dbReference type="SAM" id="MobiDB-lite"/>
    </source>
</evidence>
<reference evidence="2 3" key="1">
    <citation type="submission" date="2024-04" db="EMBL/GenBank/DDBJ databases">
        <title>Tritrichomonas musculus Genome.</title>
        <authorList>
            <person name="Alves-Ferreira E."/>
            <person name="Grigg M."/>
            <person name="Lorenzi H."/>
            <person name="Galac M."/>
        </authorList>
    </citation>
    <scope>NUCLEOTIDE SEQUENCE [LARGE SCALE GENOMIC DNA]</scope>
    <source>
        <strain evidence="2 3">EAF2021</strain>
    </source>
</reference>
<protein>
    <submittedName>
        <fullName evidence="2">Uncharacterized protein</fullName>
    </submittedName>
</protein>
<sequence>MQNQPESLQDQLLSTLNDSKGNSKNINSHDIQRIVANTIQDIEKNKRLKFSTDQTLEEIMKRCEKNSPNLQNNKKKNNINNDINIENPDSIQSILSKHQTVLKEIQDRLHHDVEMAVQQLGLIVQTKNDPVSDDENDFFVEEVPQATIIRHK</sequence>
<name>A0ABR2IE84_9EUKA</name>
<feature type="region of interest" description="Disordered" evidence="1">
    <location>
        <begin position="64"/>
        <end position="84"/>
    </location>
</feature>
<organism evidence="2 3">
    <name type="scientific">Tritrichomonas musculus</name>
    <dbReference type="NCBI Taxonomy" id="1915356"/>
    <lineage>
        <taxon>Eukaryota</taxon>
        <taxon>Metamonada</taxon>
        <taxon>Parabasalia</taxon>
        <taxon>Tritrichomonadida</taxon>
        <taxon>Tritrichomonadidae</taxon>
        <taxon>Tritrichomonas</taxon>
    </lineage>
</organism>
<evidence type="ECO:0000313" key="3">
    <source>
        <dbReference type="Proteomes" id="UP001470230"/>
    </source>
</evidence>
<feature type="compositionally biased region" description="Low complexity" evidence="1">
    <location>
        <begin position="66"/>
        <end position="84"/>
    </location>
</feature>
<accession>A0ABR2IE84</accession>